<dbReference type="RefSeq" id="WP_344101611.1">
    <property type="nucleotide sequence ID" value="NZ_BAAANL010000003.1"/>
</dbReference>
<feature type="domain" description="SAF" evidence="1">
    <location>
        <begin position="60"/>
        <end position="122"/>
    </location>
</feature>
<accession>A0ABN2NBT6</accession>
<dbReference type="InterPro" id="IPR013974">
    <property type="entry name" value="SAF"/>
</dbReference>
<organism evidence="2 3">
    <name type="scientific">Myceligenerans crystallogenes</name>
    <dbReference type="NCBI Taxonomy" id="316335"/>
    <lineage>
        <taxon>Bacteria</taxon>
        <taxon>Bacillati</taxon>
        <taxon>Actinomycetota</taxon>
        <taxon>Actinomycetes</taxon>
        <taxon>Micrococcales</taxon>
        <taxon>Promicromonosporaceae</taxon>
        <taxon>Myceligenerans</taxon>
    </lineage>
</organism>
<keyword evidence="3" id="KW-1185">Reference proteome</keyword>
<sequence length="242" mass="24200">MNLLGRPFQRGASGRPDAARLLRRTRRLVWRHRVLLAAICCGLAVTSALQVLRPPPPPSSTVLVTTRAVPVGTELTGDDVAERVIADALAPGSTLRRTAEAVGRTAVVGLPAGVPLHGGLLSDGGVLSSAPRGTVVVPVALADDGVAALLRPGDRVDLLTPAAAGSQVTGDDGGSPPAAYLARRALVLPLPEQRDPGDAAAGGLLGSGAGPPSVTLVAVRPGEAPDLSAIAGTGAVSAILVR</sequence>
<dbReference type="EMBL" id="BAAANL010000003">
    <property type="protein sequence ID" value="GAA1860222.1"/>
    <property type="molecule type" value="Genomic_DNA"/>
</dbReference>
<gene>
    <name evidence="2" type="ORF">GCM10009751_17200</name>
</gene>
<name>A0ABN2NBT6_9MICO</name>
<evidence type="ECO:0000313" key="3">
    <source>
        <dbReference type="Proteomes" id="UP001501094"/>
    </source>
</evidence>
<evidence type="ECO:0000313" key="2">
    <source>
        <dbReference type="EMBL" id="GAA1860222.1"/>
    </source>
</evidence>
<dbReference type="SMART" id="SM00858">
    <property type="entry name" value="SAF"/>
    <property type="match status" value="1"/>
</dbReference>
<dbReference type="Proteomes" id="UP001501094">
    <property type="component" value="Unassembled WGS sequence"/>
</dbReference>
<protein>
    <recommendedName>
        <fullName evidence="1">SAF domain-containing protein</fullName>
    </recommendedName>
</protein>
<dbReference type="Pfam" id="PF08666">
    <property type="entry name" value="SAF"/>
    <property type="match status" value="1"/>
</dbReference>
<evidence type="ECO:0000259" key="1">
    <source>
        <dbReference type="SMART" id="SM00858"/>
    </source>
</evidence>
<comment type="caution">
    <text evidence="2">The sequence shown here is derived from an EMBL/GenBank/DDBJ whole genome shotgun (WGS) entry which is preliminary data.</text>
</comment>
<proteinExistence type="predicted"/>
<dbReference type="CDD" id="cd11614">
    <property type="entry name" value="SAF_CpaB_FlgA_like"/>
    <property type="match status" value="1"/>
</dbReference>
<reference evidence="2 3" key="1">
    <citation type="journal article" date="2019" name="Int. J. Syst. Evol. Microbiol.">
        <title>The Global Catalogue of Microorganisms (GCM) 10K type strain sequencing project: providing services to taxonomists for standard genome sequencing and annotation.</title>
        <authorList>
            <consortium name="The Broad Institute Genomics Platform"/>
            <consortium name="The Broad Institute Genome Sequencing Center for Infectious Disease"/>
            <person name="Wu L."/>
            <person name="Ma J."/>
        </authorList>
    </citation>
    <scope>NUCLEOTIDE SEQUENCE [LARGE SCALE GENOMIC DNA]</scope>
    <source>
        <strain evidence="2 3">JCM 14326</strain>
    </source>
</reference>